<gene>
    <name evidence="1" type="ORF">MIU77_18610</name>
</gene>
<organism evidence="1 2">
    <name type="scientific">Mycolicibacillus parakoreensis</name>
    <dbReference type="NCBI Taxonomy" id="1069221"/>
    <lineage>
        <taxon>Bacteria</taxon>
        <taxon>Bacillati</taxon>
        <taxon>Actinomycetota</taxon>
        <taxon>Actinomycetes</taxon>
        <taxon>Mycobacteriales</taxon>
        <taxon>Mycobacteriaceae</taxon>
        <taxon>Mycolicibacillus</taxon>
    </lineage>
</organism>
<proteinExistence type="predicted"/>
<sequence>MTRRRAVGRPPRISLSDIERVGVEIGLADLTVQRVAGALGVTSTALYRHIDSKFGLENVVGERILADLHLVDSSEHDTAEHLLSFAEQLREFLLANPGLSAYVQVLFPRGRSGAALLEAEIEALVRRGYTPRAANLVCTTVALLAIALTSAEENRRNRAAMVPGFEHQQQAAEALFETETLAEAHREFPNMETEDYFRYVISSCLHGILPSTGAPA</sequence>
<keyword evidence="2" id="KW-1185">Reference proteome</keyword>
<dbReference type="RefSeq" id="WP_240171068.1">
    <property type="nucleotide sequence ID" value="NZ_CP092365.1"/>
</dbReference>
<dbReference type="InterPro" id="IPR036271">
    <property type="entry name" value="Tet_transcr_reg_TetR-rel_C_sf"/>
</dbReference>
<evidence type="ECO:0000313" key="1">
    <source>
        <dbReference type="EMBL" id="ULN52797.1"/>
    </source>
</evidence>
<dbReference type="Gene3D" id="1.10.357.10">
    <property type="entry name" value="Tetracycline Repressor, domain 2"/>
    <property type="match status" value="1"/>
</dbReference>
<reference evidence="1" key="1">
    <citation type="submission" date="2022-08" db="EMBL/GenBank/DDBJ databases">
        <title>Complete genome sequence of 14 non-tuberculosis mycobacteria type-strains.</title>
        <authorList>
            <person name="Igarashi Y."/>
            <person name="Osugi A."/>
            <person name="Mitarai S."/>
        </authorList>
    </citation>
    <scope>NUCLEOTIDE SEQUENCE</scope>
    <source>
        <strain evidence="1">DSM 45575</strain>
    </source>
</reference>
<evidence type="ECO:0000313" key="2">
    <source>
        <dbReference type="Proteomes" id="UP001055200"/>
    </source>
</evidence>
<accession>A0ABY3U5L4</accession>
<dbReference type="SUPFAM" id="SSF48498">
    <property type="entry name" value="Tetracyclin repressor-like, C-terminal domain"/>
    <property type="match status" value="1"/>
</dbReference>
<dbReference type="EMBL" id="CP092365">
    <property type="protein sequence ID" value="ULN52797.1"/>
    <property type="molecule type" value="Genomic_DNA"/>
</dbReference>
<dbReference type="Proteomes" id="UP001055200">
    <property type="component" value="Chromosome"/>
</dbReference>
<dbReference type="SUPFAM" id="SSF46689">
    <property type="entry name" value="Homeodomain-like"/>
    <property type="match status" value="1"/>
</dbReference>
<name>A0ABY3U5L4_9MYCO</name>
<dbReference type="InterPro" id="IPR009057">
    <property type="entry name" value="Homeodomain-like_sf"/>
</dbReference>
<protein>
    <submittedName>
        <fullName evidence="1">TetR/AcrR family transcriptional regulator</fullName>
    </submittedName>
</protein>